<dbReference type="NCBIfam" id="NF004064">
    <property type="entry name" value="PRK05578.1"/>
    <property type="match status" value="1"/>
</dbReference>
<dbReference type="PROSITE" id="PS51747">
    <property type="entry name" value="CYT_DCMP_DEAMINASES_2"/>
    <property type="match status" value="1"/>
</dbReference>
<reference evidence="4" key="1">
    <citation type="submission" date="2023-05" db="EMBL/GenBank/DDBJ databases">
        <authorList>
            <person name="Stuckert A."/>
        </authorList>
    </citation>
    <scope>NUCLEOTIDE SEQUENCE</scope>
</reference>
<evidence type="ECO:0000313" key="5">
    <source>
        <dbReference type="Proteomes" id="UP001162483"/>
    </source>
</evidence>
<feature type="domain" description="CMP/dCMP-type deaminase" evidence="3">
    <location>
        <begin position="32"/>
        <end position="153"/>
    </location>
</feature>
<dbReference type="Proteomes" id="UP001162483">
    <property type="component" value="Unassembled WGS sequence"/>
</dbReference>
<comment type="caution">
    <text evidence="4">The sequence shown here is derived from an EMBL/GenBank/DDBJ whole genome shotgun (WGS) entry which is preliminary data.</text>
</comment>
<organism evidence="4 5">
    <name type="scientific">Staurois parvus</name>
    <dbReference type="NCBI Taxonomy" id="386267"/>
    <lineage>
        <taxon>Eukaryota</taxon>
        <taxon>Metazoa</taxon>
        <taxon>Chordata</taxon>
        <taxon>Craniata</taxon>
        <taxon>Vertebrata</taxon>
        <taxon>Euteleostomi</taxon>
        <taxon>Amphibia</taxon>
        <taxon>Batrachia</taxon>
        <taxon>Anura</taxon>
        <taxon>Neobatrachia</taxon>
        <taxon>Ranoidea</taxon>
        <taxon>Ranidae</taxon>
        <taxon>Staurois</taxon>
    </lineage>
</organism>
<dbReference type="InterPro" id="IPR002125">
    <property type="entry name" value="CMP_dCMP_dom"/>
</dbReference>
<dbReference type="SUPFAM" id="SSF53927">
    <property type="entry name" value="Cytidine deaminase-like"/>
    <property type="match status" value="1"/>
</dbReference>
<evidence type="ECO:0000256" key="2">
    <source>
        <dbReference type="ARBA" id="ARBA00006576"/>
    </source>
</evidence>
<evidence type="ECO:0000259" key="3">
    <source>
        <dbReference type="PROSITE" id="PS51747"/>
    </source>
</evidence>
<dbReference type="Pfam" id="PF00383">
    <property type="entry name" value="dCMP_cyt_deam_1"/>
    <property type="match status" value="1"/>
</dbReference>
<dbReference type="EMBL" id="CATNWA010014101">
    <property type="protein sequence ID" value="CAI9567439.1"/>
    <property type="molecule type" value="Genomic_DNA"/>
</dbReference>
<comment type="cofactor">
    <cofactor evidence="1">
        <name>Zn(2+)</name>
        <dbReference type="ChEBI" id="CHEBI:29105"/>
    </cofactor>
</comment>
<keyword evidence="5" id="KW-1185">Reference proteome</keyword>
<dbReference type="PANTHER" id="PTHR11644:SF2">
    <property type="entry name" value="CYTIDINE DEAMINASE"/>
    <property type="match status" value="1"/>
</dbReference>
<accession>A0ABN9D659</accession>
<comment type="similarity">
    <text evidence="2">Belongs to the cytidine and deoxycytidylate deaminase family.</text>
</comment>
<dbReference type="PANTHER" id="PTHR11644">
    <property type="entry name" value="CYTIDINE DEAMINASE"/>
    <property type="match status" value="1"/>
</dbReference>
<dbReference type="CDD" id="cd01283">
    <property type="entry name" value="cytidine_deaminase"/>
    <property type="match status" value="1"/>
</dbReference>
<protein>
    <recommendedName>
        <fullName evidence="3">CMP/dCMP-type deaminase domain-containing protein</fullName>
    </recommendedName>
</protein>
<dbReference type="InterPro" id="IPR050202">
    <property type="entry name" value="Cyt/Deoxycyt_deaminase"/>
</dbReference>
<sequence>MGKTNHNSSCQGDRFLSNHKLEKSTKSSLDADLIQKLLAKSQEAIGFAYCPYSKFRVGAALLAKNGKIYLGCNVENACYTLGICADATPSHRAVAEGCKQFIAIAITSDVEEEFISPCGACRQVMREVGTPTYLPHLHENESRIHKNYKQKWT</sequence>
<dbReference type="InterPro" id="IPR016193">
    <property type="entry name" value="Cytidine_deaminase-like"/>
</dbReference>
<dbReference type="Gene3D" id="3.40.140.10">
    <property type="entry name" value="Cytidine Deaminase, domain 2"/>
    <property type="match status" value="1"/>
</dbReference>
<evidence type="ECO:0000313" key="4">
    <source>
        <dbReference type="EMBL" id="CAI9567439.1"/>
    </source>
</evidence>
<evidence type="ECO:0000256" key="1">
    <source>
        <dbReference type="ARBA" id="ARBA00001947"/>
    </source>
</evidence>
<name>A0ABN9D659_9NEOB</name>
<proteinExistence type="inferred from homology"/>
<gene>
    <name evidence="4" type="ORF">SPARVUS_LOCUS6537582</name>
</gene>